<gene>
    <name evidence="1" type="ORF">PRI8871_03732</name>
</gene>
<keyword evidence="2" id="KW-1185">Reference proteome</keyword>
<organism evidence="1 2">
    <name type="scientific">Pseudoprimorskyibacter insulae</name>
    <dbReference type="NCBI Taxonomy" id="1695997"/>
    <lineage>
        <taxon>Bacteria</taxon>
        <taxon>Pseudomonadati</taxon>
        <taxon>Pseudomonadota</taxon>
        <taxon>Alphaproteobacteria</taxon>
        <taxon>Rhodobacterales</taxon>
        <taxon>Paracoccaceae</taxon>
        <taxon>Pseudoprimorskyibacter</taxon>
    </lineage>
</organism>
<accession>A0A2R8B0V4</accession>
<protein>
    <submittedName>
        <fullName evidence="1">Uncharacterized protein</fullName>
    </submittedName>
</protein>
<name>A0A2R8B0V4_9RHOB</name>
<dbReference type="RefSeq" id="WP_146188712.1">
    <property type="nucleotide sequence ID" value="NZ_OMOJ01000016.1"/>
</dbReference>
<dbReference type="AlphaFoldDB" id="A0A2R8B0V4"/>
<reference evidence="2" key="1">
    <citation type="submission" date="2018-03" db="EMBL/GenBank/DDBJ databases">
        <authorList>
            <person name="Rodrigo-Torres L."/>
            <person name="Arahal R. D."/>
            <person name="Lucena T."/>
        </authorList>
    </citation>
    <scope>NUCLEOTIDE SEQUENCE [LARGE SCALE GENOMIC DNA]</scope>
    <source>
        <strain evidence="2">CECT 8871</strain>
    </source>
</reference>
<sequence length="182" mass="19806">MPFEFILIVIASVPFYVAISSLVEDRQLAREDLDAAPIVAVRQITDRAALQRMQRLPSSRTAADAPALMPKAPPQPTPLPTLVLTNPVEQPVKPVTRLDAILPAGPAHLTQFDPDQDVLVVLYSGFIAPRPVHQMLDDVGLTIRFSDGAEVFLSGVSRELVAMDFAFQSSLSLTSRQLRPAA</sequence>
<evidence type="ECO:0000313" key="1">
    <source>
        <dbReference type="EMBL" id="SPF81906.1"/>
    </source>
</evidence>
<dbReference type="Proteomes" id="UP000244904">
    <property type="component" value="Unassembled WGS sequence"/>
</dbReference>
<evidence type="ECO:0000313" key="2">
    <source>
        <dbReference type="Proteomes" id="UP000244904"/>
    </source>
</evidence>
<proteinExistence type="predicted"/>
<dbReference type="EMBL" id="OMOJ01000016">
    <property type="protein sequence ID" value="SPF81906.1"/>
    <property type="molecule type" value="Genomic_DNA"/>
</dbReference>